<reference evidence="6 7" key="1">
    <citation type="submission" date="2016-09" db="EMBL/GenBank/DDBJ databases">
        <title>The draft genome of Dichanthelium oligosanthes: A C3 panicoid grass species.</title>
        <authorList>
            <person name="Studer A.J."/>
            <person name="Schnable J.C."/>
            <person name="Brutnell T.P."/>
        </authorList>
    </citation>
    <scope>NUCLEOTIDE SEQUENCE [LARGE SCALE GENOMIC DNA]</scope>
    <source>
        <strain evidence="7">cv. Kellogg 1175</strain>
        <tissue evidence="6">Leaf</tissue>
    </source>
</reference>
<evidence type="ECO:0000256" key="1">
    <source>
        <dbReference type="ARBA" id="ARBA00008773"/>
    </source>
</evidence>
<dbReference type="PANTHER" id="PTHR32227">
    <property type="entry name" value="GLUCAN ENDO-1,3-BETA-GLUCOSIDASE BG1-RELATED-RELATED"/>
    <property type="match status" value="1"/>
</dbReference>
<dbReference type="EMBL" id="LWDX02024338">
    <property type="protein sequence ID" value="OEL31001.1"/>
    <property type="molecule type" value="Genomic_DNA"/>
</dbReference>
<evidence type="ECO:0000313" key="7">
    <source>
        <dbReference type="Proteomes" id="UP000095767"/>
    </source>
</evidence>
<dbReference type="SUPFAM" id="SSF51445">
    <property type="entry name" value="(Trans)glycosidases"/>
    <property type="match status" value="1"/>
</dbReference>
<evidence type="ECO:0000313" key="6">
    <source>
        <dbReference type="EMBL" id="OEL31001.1"/>
    </source>
</evidence>
<dbReference type="InterPro" id="IPR000490">
    <property type="entry name" value="Glyco_hydro_17"/>
</dbReference>
<keyword evidence="7" id="KW-1185">Reference proteome</keyword>
<sequence length="153" mass="16692">MDEGSHGRWLGASPLGARDTEENKSSLACSDCSSRNWPATRTSKLWRQVIIFSLQLNLASRSPPTLADLGLADAIKVSTPVAFSAVDVSWPPSAGRFQNDIAEPVMKPMLDLLERTGSYLTVNLYPFFAYAANPDKISRDYFRGTPTPASVTP</sequence>
<evidence type="ECO:0000256" key="2">
    <source>
        <dbReference type="ARBA" id="ARBA00022801"/>
    </source>
</evidence>
<dbReference type="Gene3D" id="3.20.20.80">
    <property type="entry name" value="Glycosidases"/>
    <property type="match status" value="1"/>
</dbReference>
<dbReference type="Proteomes" id="UP000095767">
    <property type="component" value="Unassembled WGS sequence"/>
</dbReference>
<dbReference type="OrthoDB" id="941679at2759"/>
<comment type="caution">
    <text evidence="6">The sequence shown here is derived from an EMBL/GenBank/DDBJ whole genome shotgun (WGS) entry which is preliminary data.</text>
</comment>
<dbReference type="GO" id="GO:0004553">
    <property type="term" value="F:hydrolase activity, hydrolyzing O-glycosyl compounds"/>
    <property type="evidence" value="ECO:0007669"/>
    <property type="project" value="InterPro"/>
</dbReference>
<keyword evidence="2" id="KW-0378">Hydrolase</keyword>
<proteinExistence type="inferred from homology"/>
<feature type="region of interest" description="Disordered" evidence="5">
    <location>
        <begin position="1"/>
        <end position="21"/>
    </location>
</feature>
<dbReference type="Pfam" id="PF00332">
    <property type="entry name" value="Glyco_hydro_17"/>
    <property type="match status" value="1"/>
</dbReference>
<dbReference type="AlphaFoldDB" id="A0A1E5W0Y0"/>
<protein>
    <submittedName>
        <fullName evidence="6">Uncharacterized protein</fullName>
    </submittedName>
</protein>
<dbReference type="InterPro" id="IPR044965">
    <property type="entry name" value="Glyco_hydro_17_plant"/>
</dbReference>
<comment type="similarity">
    <text evidence="1 4">Belongs to the glycosyl hydrolase 17 family.</text>
</comment>
<gene>
    <name evidence="6" type="ORF">BAE44_0007982</name>
</gene>
<name>A0A1E5W0Y0_9POAL</name>
<dbReference type="GO" id="GO:0005975">
    <property type="term" value="P:carbohydrate metabolic process"/>
    <property type="evidence" value="ECO:0007669"/>
    <property type="project" value="InterPro"/>
</dbReference>
<dbReference type="STRING" id="888268.A0A1E5W0Y0"/>
<organism evidence="6 7">
    <name type="scientific">Dichanthelium oligosanthes</name>
    <dbReference type="NCBI Taxonomy" id="888268"/>
    <lineage>
        <taxon>Eukaryota</taxon>
        <taxon>Viridiplantae</taxon>
        <taxon>Streptophyta</taxon>
        <taxon>Embryophyta</taxon>
        <taxon>Tracheophyta</taxon>
        <taxon>Spermatophyta</taxon>
        <taxon>Magnoliopsida</taxon>
        <taxon>Liliopsida</taxon>
        <taxon>Poales</taxon>
        <taxon>Poaceae</taxon>
        <taxon>PACMAD clade</taxon>
        <taxon>Panicoideae</taxon>
        <taxon>Panicodae</taxon>
        <taxon>Paniceae</taxon>
        <taxon>Dichantheliinae</taxon>
        <taxon>Dichanthelium</taxon>
    </lineage>
</organism>
<accession>A0A1E5W0Y0</accession>
<dbReference type="InterPro" id="IPR017853">
    <property type="entry name" value="GH"/>
</dbReference>
<keyword evidence="3" id="KW-0326">Glycosidase</keyword>
<evidence type="ECO:0000256" key="4">
    <source>
        <dbReference type="RuleBase" id="RU004335"/>
    </source>
</evidence>
<evidence type="ECO:0000256" key="5">
    <source>
        <dbReference type="SAM" id="MobiDB-lite"/>
    </source>
</evidence>
<evidence type="ECO:0000256" key="3">
    <source>
        <dbReference type="ARBA" id="ARBA00023295"/>
    </source>
</evidence>